<organism evidence="1 2">
    <name type="scientific">[Mycobacterium] nativiensis</name>
    <dbReference type="NCBI Taxonomy" id="2855503"/>
    <lineage>
        <taxon>Bacteria</taxon>
        <taxon>Bacillati</taxon>
        <taxon>Actinomycetota</taxon>
        <taxon>Actinomycetes</taxon>
        <taxon>Mycobacteriales</taxon>
        <taxon>Mycobacteriaceae</taxon>
        <taxon>Mycolicibacter</taxon>
    </lineage>
</organism>
<reference evidence="1 2" key="1">
    <citation type="submission" date="2023-12" db="EMBL/GenBank/DDBJ databases">
        <title>Description of new species of Mycobacterium terrae complex isolated from sewage at the Sao Paulo Zoological Park Foundation in Brazil.</title>
        <authorList>
            <person name="Romagnoli C.L."/>
            <person name="Conceicao E.C."/>
            <person name="Machado E."/>
            <person name="Barreto L.B.P.F."/>
            <person name="Sharma A."/>
            <person name="Silva N.M."/>
            <person name="Marques L.E."/>
            <person name="Juliana M.A."/>
            <person name="Lourenco M.C.S."/>
            <person name="Digiampietri L.A."/>
            <person name="Suffys P.N."/>
            <person name="Viana-Niero C."/>
        </authorList>
    </citation>
    <scope>NUCLEOTIDE SEQUENCE [LARGE SCALE GENOMIC DNA]</scope>
    <source>
        <strain evidence="1 2">MYC340</strain>
    </source>
</reference>
<dbReference type="EMBL" id="JAYJJU010000010">
    <property type="protein sequence ID" value="MEB3032359.1"/>
    <property type="molecule type" value="Genomic_DNA"/>
</dbReference>
<dbReference type="SUPFAM" id="SSF54427">
    <property type="entry name" value="NTF2-like"/>
    <property type="match status" value="1"/>
</dbReference>
<dbReference type="Proteomes" id="UP001298593">
    <property type="component" value="Unassembled WGS sequence"/>
</dbReference>
<accession>A0ABU5XWK3</accession>
<dbReference type="InterPro" id="IPR032710">
    <property type="entry name" value="NTF2-like_dom_sf"/>
</dbReference>
<dbReference type="RefSeq" id="WP_224974807.1">
    <property type="nucleotide sequence ID" value="NZ_JAYJJU010000010.1"/>
</dbReference>
<protein>
    <submittedName>
        <fullName evidence="1">Nuclear transport factor 2 family protein</fullName>
    </submittedName>
</protein>
<evidence type="ECO:0000313" key="1">
    <source>
        <dbReference type="EMBL" id="MEB3032359.1"/>
    </source>
</evidence>
<gene>
    <name evidence="1" type="ORF">KV113_12425</name>
</gene>
<proteinExistence type="predicted"/>
<name>A0ABU5XWK3_9MYCO</name>
<evidence type="ECO:0000313" key="2">
    <source>
        <dbReference type="Proteomes" id="UP001298593"/>
    </source>
</evidence>
<sequence>MTCIGDCNDDDHHLKEGVSSVAIIDPSRTWAPLEQRLAETTDERHRTALEVVIEHMKGEAAPDLGRVMGTLSPEPDYHFWMGGQDVGPKTTEGVHTYYTNFMATRTNVLEFAIDRLVVDDDCVVTEGDMKQLYPGSLVTAILGVEVEDPAADYLVVYRQVLLWPIDASGKIIGEDSYFAGVRSVTPVAREDLPQQYIDLVHAPVANA</sequence>
<comment type="caution">
    <text evidence="1">The sequence shown here is derived from an EMBL/GenBank/DDBJ whole genome shotgun (WGS) entry which is preliminary data.</text>
</comment>
<keyword evidence="2" id="KW-1185">Reference proteome</keyword>